<evidence type="ECO:0000256" key="4">
    <source>
        <dbReference type="PIRSR" id="PIRSR000112-3"/>
    </source>
</evidence>
<dbReference type="InterPro" id="IPR001670">
    <property type="entry name" value="ADH_Fe/GldA"/>
</dbReference>
<keyword evidence="7" id="KW-1185">Reference proteome</keyword>
<name>A0A5J5FYK2_9GAMM</name>
<accession>A0A5J5FYK2</accession>
<dbReference type="CDD" id="cd08550">
    <property type="entry name" value="GlyDH-like"/>
    <property type="match status" value="1"/>
</dbReference>
<dbReference type="Gene3D" id="3.40.50.1970">
    <property type="match status" value="1"/>
</dbReference>
<dbReference type="InterPro" id="IPR016205">
    <property type="entry name" value="Glycerol_DH"/>
</dbReference>
<evidence type="ECO:0000313" key="6">
    <source>
        <dbReference type="EMBL" id="KAA8999043.1"/>
    </source>
</evidence>
<dbReference type="PANTHER" id="PTHR43616">
    <property type="entry name" value="GLYCEROL DEHYDROGENASE"/>
    <property type="match status" value="1"/>
</dbReference>
<feature type="binding site" evidence="3">
    <location>
        <position position="271"/>
    </location>
    <ligand>
        <name>glycerol</name>
        <dbReference type="ChEBI" id="CHEBI:17754"/>
    </ligand>
</feature>
<feature type="binding site" evidence="4">
    <location>
        <position position="131"/>
    </location>
    <ligand>
        <name>NAD(+)</name>
        <dbReference type="ChEBI" id="CHEBI:57540"/>
    </ligand>
</feature>
<dbReference type="GO" id="GO:0016614">
    <property type="term" value="F:oxidoreductase activity, acting on CH-OH group of donors"/>
    <property type="evidence" value="ECO:0007669"/>
    <property type="project" value="InterPro"/>
</dbReference>
<gene>
    <name evidence="6" type="ORF">FJU30_15340</name>
</gene>
<dbReference type="PIRSF" id="PIRSF000112">
    <property type="entry name" value="Glycerol_dehydrogenase"/>
    <property type="match status" value="1"/>
</dbReference>
<protein>
    <submittedName>
        <fullName evidence="6">Iron-containing alcohol dehydrogenase family protein</fullName>
    </submittedName>
</protein>
<proteinExistence type="predicted"/>
<feature type="binding site" evidence="4">
    <location>
        <position position="125"/>
    </location>
    <ligand>
        <name>NAD(+)</name>
        <dbReference type="ChEBI" id="CHEBI:57540"/>
    </ligand>
</feature>
<comment type="caution">
    <text evidence="6">The sequence shown here is derived from an EMBL/GenBank/DDBJ whole genome shotgun (WGS) entry which is preliminary data.</text>
</comment>
<keyword evidence="3" id="KW-0862">Zinc</keyword>
<dbReference type="OrthoDB" id="6502012at2"/>
<comment type="cofactor">
    <cofactor evidence="3">
        <name>Zn(2+)</name>
        <dbReference type="ChEBI" id="CHEBI:29105"/>
    </cofactor>
    <text evidence="3">Binds 1 zinc ion per subunit.</text>
</comment>
<evidence type="ECO:0000259" key="5">
    <source>
        <dbReference type="Pfam" id="PF00465"/>
    </source>
</evidence>
<sequence length="376" mass="40722">MVSIQVPQNYLNSDGIINRAGEYVAPLARKVLIISSPRAWQAVSQPLGQSLTGSDIAFSTEFLTGPCTRDAVDAFAAIARRDRAELIIGVGGGRVLDSAKAVGEILGQLPVITIPTIAATCAAWSPISVIYTDAGAHVGPLPLSRLPVWVLVDSQLIARSDVRYLKAGIVDALAKWYEFLPYLVNGDDELALILKSRMAKLALETIKTFGRQALDDNQQQRVTPALRKVIDAVIALAGLANSMRDEQPRIGIAHAIHNSMTRLPQLHHWLHGEKVGFGLAVQSFLQYRHDDNEARKELLTLLRRFDTPLTPQAIGLTAPLESLREIARGVVIAPGIALRLPFSLARESIEAALLATLNLDDFAGDESAAFAQEALI</sequence>
<keyword evidence="2" id="KW-0560">Oxidoreductase</keyword>
<evidence type="ECO:0000313" key="7">
    <source>
        <dbReference type="Proteomes" id="UP000335415"/>
    </source>
</evidence>
<evidence type="ECO:0000256" key="3">
    <source>
        <dbReference type="PIRSR" id="PIRSR000112-1"/>
    </source>
</evidence>
<dbReference type="Gene3D" id="1.20.1090.10">
    <property type="entry name" value="Dehydroquinate synthase-like - alpha domain"/>
    <property type="match status" value="1"/>
</dbReference>
<keyword evidence="1 3" id="KW-0479">Metal-binding</keyword>
<dbReference type="Proteomes" id="UP000335415">
    <property type="component" value="Unassembled WGS sequence"/>
</dbReference>
<keyword evidence="4" id="KW-0520">NAD</keyword>
<dbReference type="RefSeq" id="WP_150435841.1">
    <property type="nucleotide sequence ID" value="NZ_VYKJ01000007.1"/>
</dbReference>
<dbReference type="Pfam" id="PF00465">
    <property type="entry name" value="Fe-ADH"/>
    <property type="match status" value="1"/>
</dbReference>
<dbReference type="AlphaFoldDB" id="A0A5J5FYK2"/>
<dbReference type="PANTHER" id="PTHR43616:SF3">
    <property type="entry name" value="HYDROXYCARBOXYLATE DEHYDROGENASE A"/>
    <property type="match status" value="1"/>
</dbReference>
<feature type="domain" description="Alcohol dehydrogenase iron-type/glycerol dehydrogenase GldA" evidence="5">
    <location>
        <begin position="7"/>
        <end position="153"/>
    </location>
</feature>
<feature type="binding site" evidence="4">
    <location>
        <begin position="93"/>
        <end position="97"/>
    </location>
    <ligand>
        <name>NAD(+)</name>
        <dbReference type="ChEBI" id="CHEBI:57540"/>
    </ligand>
</feature>
<reference evidence="6 7" key="1">
    <citation type="submission" date="2019-09" db="EMBL/GenBank/DDBJ databases">
        <authorList>
            <person name="Li Y."/>
        </authorList>
    </citation>
    <scope>NUCLEOTIDE SEQUENCE [LARGE SCALE GENOMIC DNA]</scope>
    <source>
        <strain evidence="6 7">L3-3HA</strain>
    </source>
</reference>
<dbReference type="EMBL" id="VYKJ01000007">
    <property type="protein sequence ID" value="KAA8999043.1"/>
    <property type="molecule type" value="Genomic_DNA"/>
</dbReference>
<dbReference type="GO" id="GO:0046872">
    <property type="term" value="F:metal ion binding"/>
    <property type="evidence" value="ECO:0007669"/>
    <property type="project" value="UniProtKB-KW"/>
</dbReference>
<evidence type="ECO:0000256" key="1">
    <source>
        <dbReference type="ARBA" id="ARBA00022723"/>
    </source>
</evidence>
<dbReference type="SUPFAM" id="SSF56796">
    <property type="entry name" value="Dehydroquinate synthase-like"/>
    <property type="match status" value="1"/>
</dbReference>
<feature type="binding site" evidence="3">
    <location>
        <position position="254"/>
    </location>
    <ligand>
        <name>glycerol</name>
        <dbReference type="ChEBI" id="CHEBI:17754"/>
    </ligand>
</feature>
<evidence type="ECO:0000256" key="2">
    <source>
        <dbReference type="ARBA" id="ARBA00023002"/>
    </source>
</evidence>
<organism evidence="6 7">
    <name type="scientific">Affinibrenneria salicis</name>
    <dbReference type="NCBI Taxonomy" id="2590031"/>
    <lineage>
        <taxon>Bacteria</taxon>
        <taxon>Pseudomonadati</taxon>
        <taxon>Pseudomonadota</taxon>
        <taxon>Gammaproteobacteria</taxon>
        <taxon>Enterobacterales</taxon>
        <taxon>Pectobacteriaceae</taxon>
        <taxon>Affinibrenneria</taxon>
    </lineage>
</organism>
<feature type="binding site" evidence="3">
    <location>
        <position position="171"/>
    </location>
    <ligand>
        <name>glycerol</name>
        <dbReference type="ChEBI" id="CHEBI:17754"/>
    </ligand>
</feature>